<dbReference type="KEGG" id="thas:C6Y53_18495"/>
<sequence length="199" mass="21649">MSDTNVNLAALIGSRICHDLISPIGAITNGLELLDLTGATQGPEMELIADSVGNAGARIRFFRIAYGRADDQMISRAEIVSVLDDMGRGGRLRVDWSPADPLPRSEVRLAFLALQCFETAMPYGGTVCVDSRAGRWRMVGEAGKMTMDAALWAIFDGAPPPDPVTPAQVQFALIPQVARDLGRRMSYSRDSDHRLVLEF</sequence>
<dbReference type="InterPro" id="IPR036890">
    <property type="entry name" value="HATPase_C_sf"/>
</dbReference>
<gene>
    <name evidence="2" type="ORF">C6Y53_18495</name>
</gene>
<dbReference type="InterPro" id="IPR018762">
    <property type="entry name" value="ChpT_C"/>
</dbReference>
<dbReference type="RefSeq" id="WP_106473791.1">
    <property type="nucleotide sequence ID" value="NZ_CP027665.1"/>
</dbReference>
<name>A0A2S0MUK8_9RHOB</name>
<evidence type="ECO:0000313" key="2">
    <source>
        <dbReference type="EMBL" id="AVO39487.1"/>
    </source>
</evidence>
<dbReference type="EMBL" id="CP027665">
    <property type="protein sequence ID" value="AVO39487.1"/>
    <property type="molecule type" value="Genomic_DNA"/>
</dbReference>
<dbReference type="Gene3D" id="3.30.565.10">
    <property type="entry name" value="Histidine kinase-like ATPase, C-terminal domain"/>
    <property type="match status" value="1"/>
</dbReference>
<evidence type="ECO:0000313" key="3">
    <source>
        <dbReference type="Proteomes" id="UP000237655"/>
    </source>
</evidence>
<protein>
    <submittedName>
        <fullName evidence="2">Histidine phosphotransferase</fullName>
    </submittedName>
</protein>
<keyword evidence="3" id="KW-1185">Reference proteome</keyword>
<keyword evidence="2" id="KW-0808">Transferase</keyword>
<proteinExistence type="predicted"/>
<reference evidence="3" key="1">
    <citation type="submission" date="2018-03" db="EMBL/GenBank/DDBJ databases">
        <title>Genomic analysis of the strain SH-1 isolated from shrimp intestine.</title>
        <authorList>
            <person name="Kim Y.-S."/>
            <person name="Kim S.-E."/>
            <person name="Kim K.-H."/>
        </authorList>
    </citation>
    <scope>NUCLEOTIDE SEQUENCE [LARGE SCALE GENOMIC DNA]</scope>
    <source>
        <strain evidence="3">SH-1</strain>
    </source>
</reference>
<dbReference type="Pfam" id="PF10090">
    <property type="entry name" value="HPTransfase"/>
    <property type="match status" value="1"/>
</dbReference>
<accession>A0A2S0MUK8</accession>
<dbReference type="Proteomes" id="UP000237655">
    <property type="component" value="Chromosome"/>
</dbReference>
<feature type="domain" description="Histidine phosphotransferase ChpT C-terminal" evidence="1">
    <location>
        <begin position="77"/>
        <end position="192"/>
    </location>
</feature>
<organism evidence="2 3">
    <name type="scientific">Pukyongiella litopenaei</name>
    <dbReference type="NCBI Taxonomy" id="2605946"/>
    <lineage>
        <taxon>Bacteria</taxon>
        <taxon>Pseudomonadati</taxon>
        <taxon>Pseudomonadota</taxon>
        <taxon>Alphaproteobacteria</taxon>
        <taxon>Rhodobacterales</taxon>
        <taxon>Paracoccaceae</taxon>
        <taxon>Pukyongiella</taxon>
    </lineage>
</organism>
<dbReference type="Gene3D" id="1.10.287.130">
    <property type="match status" value="1"/>
</dbReference>
<dbReference type="AlphaFoldDB" id="A0A2S0MUK8"/>
<evidence type="ECO:0000259" key="1">
    <source>
        <dbReference type="Pfam" id="PF10090"/>
    </source>
</evidence>
<dbReference type="GO" id="GO:0016740">
    <property type="term" value="F:transferase activity"/>
    <property type="evidence" value="ECO:0007669"/>
    <property type="project" value="UniProtKB-KW"/>
</dbReference>